<dbReference type="GO" id="GO:0006511">
    <property type="term" value="P:ubiquitin-dependent protein catabolic process"/>
    <property type="evidence" value="ECO:0000318"/>
    <property type="project" value="GO_Central"/>
</dbReference>
<keyword evidence="2" id="KW-1185">Reference proteome</keyword>
<reference evidence="1" key="2">
    <citation type="submission" date="2015-06" db="UniProtKB">
        <authorList>
            <consortium name="EnsemblProtists"/>
        </authorList>
    </citation>
    <scope>IDENTIFICATION</scope>
    <source>
        <strain evidence="1">Pr102</strain>
    </source>
</reference>
<dbReference type="OMA" id="VECTEAY"/>
<dbReference type="EnsemblProtists" id="Phyra81285">
    <property type="protein sequence ID" value="Phyra81285"/>
    <property type="gene ID" value="Phyra81285"/>
</dbReference>
<dbReference type="GO" id="GO:0000151">
    <property type="term" value="C:ubiquitin ligase complex"/>
    <property type="evidence" value="ECO:0000318"/>
    <property type="project" value="GO_Central"/>
</dbReference>
<organism evidence="1 2">
    <name type="scientific">Phytophthora ramorum</name>
    <name type="common">Sudden oak death agent</name>
    <dbReference type="NCBI Taxonomy" id="164328"/>
    <lineage>
        <taxon>Eukaryota</taxon>
        <taxon>Sar</taxon>
        <taxon>Stramenopiles</taxon>
        <taxon>Oomycota</taxon>
        <taxon>Peronosporomycetes</taxon>
        <taxon>Peronosporales</taxon>
        <taxon>Peronosporaceae</taxon>
        <taxon>Phytophthora</taxon>
    </lineage>
</organism>
<protein>
    <recommendedName>
        <fullName evidence="3">RING-type domain-containing protein</fullName>
    </recommendedName>
</protein>
<dbReference type="Proteomes" id="UP000005238">
    <property type="component" value="Unassembled WGS sequence"/>
</dbReference>
<dbReference type="AlphaFoldDB" id="H3GVD5"/>
<dbReference type="HOGENOM" id="CLU_028787_0_0_1"/>
<dbReference type="GO" id="GO:0061630">
    <property type="term" value="F:ubiquitin protein ligase activity"/>
    <property type="evidence" value="ECO:0000318"/>
    <property type="project" value="GO_Central"/>
</dbReference>
<accession>H3GVD5</accession>
<dbReference type="eggNOG" id="ENOG502RDDB">
    <property type="taxonomic scope" value="Eukaryota"/>
</dbReference>
<evidence type="ECO:0000313" key="1">
    <source>
        <dbReference type="EnsemblProtists" id="Phyra81285"/>
    </source>
</evidence>
<dbReference type="VEuPathDB" id="FungiDB:KRP23_12401"/>
<dbReference type="VEuPathDB" id="FungiDB:KRP22_13104"/>
<evidence type="ECO:0000313" key="2">
    <source>
        <dbReference type="Proteomes" id="UP000005238"/>
    </source>
</evidence>
<proteinExistence type="predicted"/>
<dbReference type="GO" id="GO:0031624">
    <property type="term" value="F:ubiquitin conjugating enzyme binding"/>
    <property type="evidence" value="ECO:0000318"/>
    <property type="project" value="GO_Central"/>
</dbReference>
<dbReference type="GO" id="GO:0005737">
    <property type="term" value="C:cytoplasm"/>
    <property type="evidence" value="ECO:0000318"/>
    <property type="project" value="GO_Central"/>
</dbReference>
<sequence length="416" mass="48498">MTVSTCQVCLDSIEDGPDNALLTNWCGRNCDAQVCRQCMGRHVEVTLQQFYPGVLPRVRCPICLVPMHLTQWERSVPSTDRPKLVAKYEKLCIQACVLTPPCCHKTDYTHLPILDVSRKAKNPIKLLPSKVEKYKSLCVEFCRHKLEPRALLDYAFDIFGEEKAAALVNELTLSRVVDPERRATLLLSLMYLRPKTKTNCCGADFCFNCKRHGHHDSCVEEFDEDTDLVRCRKCRALLLKVEGCDAVNCVCGFNMNWRVEQRLRRERKRGLLPVDIFNMPLTTSWLDFRQRQVPLLKYMRVGWLLKQVAACRPLLRQRFAVYVWRFRLRKVLATQLDKECRARRVKVVDQHLVSVKTVLHAALGVYIWRRRLSKALITMQSEMFWKAYRRWHPEELEAETDEASNLFSIAAYEDEE</sequence>
<evidence type="ECO:0008006" key="3">
    <source>
        <dbReference type="Google" id="ProtNLM"/>
    </source>
</evidence>
<name>H3GVD5_PHYRM</name>
<reference evidence="2" key="1">
    <citation type="journal article" date="2006" name="Science">
        <title>Phytophthora genome sequences uncover evolutionary origins and mechanisms of pathogenesis.</title>
        <authorList>
            <person name="Tyler B.M."/>
            <person name="Tripathy S."/>
            <person name="Zhang X."/>
            <person name="Dehal P."/>
            <person name="Jiang R.H."/>
            <person name="Aerts A."/>
            <person name="Arredondo F.D."/>
            <person name="Baxter L."/>
            <person name="Bensasson D."/>
            <person name="Beynon J.L."/>
            <person name="Chapman J."/>
            <person name="Damasceno C.M."/>
            <person name="Dorrance A.E."/>
            <person name="Dou D."/>
            <person name="Dickerman A.W."/>
            <person name="Dubchak I.L."/>
            <person name="Garbelotto M."/>
            <person name="Gijzen M."/>
            <person name="Gordon S.G."/>
            <person name="Govers F."/>
            <person name="Grunwald N.J."/>
            <person name="Huang W."/>
            <person name="Ivors K.L."/>
            <person name="Jones R.W."/>
            <person name="Kamoun S."/>
            <person name="Krampis K."/>
            <person name="Lamour K.H."/>
            <person name="Lee M.K."/>
            <person name="McDonald W.H."/>
            <person name="Medina M."/>
            <person name="Meijer H.J."/>
            <person name="Nordberg E.K."/>
            <person name="Maclean D.J."/>
            <person name="Ospina-Giraldo M.D."/>
            <person name="Morris P.F."/>
            <person name="Phuntumart V."/>
            <person name="Putnam N.H."/>
            <person name="Rash S."/>
            <person name="Rose J.K."/>
            <person name="Sakihama Y."/>
            <person name="Salamov A.A."/>
            <person name="Savidor A."/>
            <person name="Scheuring C.F."/>
            <person name="Smith B.M."/>
            <person name="Sobral B.W."/>
            <person name="Terry A."/>
            <person name="Torto-Alalibo T.A."/>
            <person name="Win J."/>
            <person name="Xu Z."/>
            <person name="Zhang H."/>
            <person name="Grigoriev I.V."/>
            <person name="Rokhsar D.S."/>
            <person name="Boore J.L."/>
        </authorList>
    </citation>
    <scope>NUCLEOTIDE SEQUENCE [LARGE SCALE GENOMIC DNA]</scope>
    <source>
        <strain evidence="2">Pr102</strain>
    </source>
</reference>
<dbReference type="InParanoid" id="H3GVD5"/>
<dbReference type="EMBL" id="DS566055">
    <property type="status" value="NOT_ANNOTATED_CDS"/>
    <property type="molecule type" value="Genomic_DNA"/>
</dbReference>